<dbReference type="Proteomes" id="UP000183047">
    <property type="component" value="Unassembled WGS sequence"/>
</dbReference>
<reference evidence="3" key="1">
    <citation type="submission" date="2016-10" db="EMBL/GenBank/DDBJ databases">
        <authorList>
            <person name="Varghese N."/>
            <person name="Submissions S."/>
        </authorList>
    </citation>
    <scope>NUCLEOTIDE SEQUENCE [LARGE SCALE GENOMIC DNA]</scope>
    <source>
        <strain evidence="3">XBD2006</strain>
    </source>
</reference>
<dbReference type="RefSeq" id="WP_034462185.1">
    <property type="nucleotide sequence ID" value="NZ_FMUR01000021.1"/>
</dbReference>
<dbReference type="GO" id="GO:0003677">
    <property type="term" value="F:DNA binding"/>
    <property type="evidence" value="ECO:0007669"/>
    <property type="project" value="InterPro"/>
</dbReference>
<dbReference type="InterPro" id="IPR001387">
    <property type="entry name" value="Cro/C1-type_HTH"/>
</dbReference>
<dbReference type="AlphaFoldDB" id="A0A1G5GIJ7"/>
<name>A0A1G5GIJ7_9FIRM</name>
<dbReference type="Pfam" id="PF12844">
    <property type="entry name" value="HTH_19"/>
    <property type="match status" value="1"/>
</dbReference>
<dbReference type="PROSITE" id="PS50943">
    <property type="entry name" value="HTH_CROC1"/>
    <property type="match status" value="1"/>
</dbReference>
<keyword evidence="3" id="KW-1185">Reference proteome</keyword>
<gene>
    <name evidence="2" type="ORF">SAMN02910451_02893</name>
</gene>
<accession>A0A1G5GIJ7</accession>
<dbReference type="CDD" id="cd00093">
    <property type="entry name" value="HTH_XRE"/>
    <property type="match status" value="1"/>
</dbReference>
<protein>
    <submittedName>
        <fullName evidence="2">Transcriptional regulator, contains XRE-family HTH domain</fullName>
    </submittedName>
</protein>
<dbReference type="EMBL" id="FMUR01000021">
    <property type="protein sequence ID" value="SCY51396.1"/>
    <property type="molecule type" value="Genomic_DNA"/>
</dbReference>
<dbReference type="OrthoDB" id="2187867at2"/>
<proteinExistence type="predicted"/>
<evidence type="ECO:0000259" key="1">
    <source>
        <dbReference type="PROSITE" id="PS50943"/>
    </source>
</evidence>
<sequence>MKSVCEVYNNNFGIRLSKLRMQKGVSARDMSLSIGQNAGYINCIENGRSLPSMKNFFLICDYLGITPNDYFNYQTSFPKKLSSAVDNLCHLDDDKLSHISSVIEYMVAN</sequence>
<dbReference type="InterPro" id="IPR010982">
    <property type="entry name" value="Lambda_DNA-bd_dom_sf"/>
</dbReference>
<evidence type="ECO:0000313" key="2">
    <source>
        <dbReference type="EMBL" id="SCY51396.1"/>
    </source>
</evidence>
<dbReference type="SUPFAM" id="SSF47413">
    <property type="entry name" value="lambda repressor-like DNA-binding domains"/>
    <property type="match status" value="1"/>
</dbReference>
<feature type="domain" description="HTH cro/C1-type" evidence="1">
    <location>
        <begin position="16"/>
        <end position="70"/>
    </location>
</feature>
<evidence type="ECO:0000313" key="3">
    <source>
        <dbReference type="Proteomes" id="UP000183047"/>
    </source>
</evidence>
<dbReference type="Gene3D" id="1.10.260.40">
    <property type="entry name" value="lambda repressor-like DNA-binding domains"/>
    <property type="match status" value="1"/>
</dbReference>
<dbReference type="SMART" id="SM00530">
    <property type="entry name" value="HTH_XRE"/>
    <property type="match status" value="1"/>
</dbReference>
<organism evidence="2 3">
    <name type="scientific">Butyrivibrio hungatei</name>
    <dbReference type="NCBI Taxonomy" id="185008"/>
    <lineage>
        <taxon>Bacteria</taxon>
        <taxon>Bacillati</taxon>
        <taxon>Bacillota</taxon>
        <taxon>Clostridia</taxon>
        <taxon>Lachnospirales</taxon>
        <taxon>Lachnospiraceae</taxon>
        <taxon>Butyrivibrio</taxon>
    </lineage>
</organism>